<reference evidence="2" key="1">
    <citation type="submission" date="2016-10" db="EMBL/GenBank/DDBJ databases">
        <authorList>
            <person name="Varghese N."/>
            <person name="Submissions S."/>
        </authorList>
    </citation>
    <scope>NUCLEOTIDE SEQUENCE [LARGE SCALE GENOMIC DNA]</scope>
    <source>
        <strain evidence="2">DSM 19181</strain>
    </source>
</reference>
<sequence>MNIIPVECAQFIQNWEEICIFEHVQRGTMNLVQIDLLFVQMSQTVFQVASDQFFRIVGRVIDD</sequence>
<dbReference type="RefSeq" id="WP_091265654.1">
    <property type="nucleotide sequence ID" value="NZ_FNFK01000009.1"/>
</dbReference>
<accession>A0A1G8YBZ6</accession>
<evidence type="ECO:0000313" key="2">
    <source>
        <dbReference type="Proteomes" id="UP000199433"/>
    </source>
</evidence>
<proteinExistence type="predicted"/>
<dbReference type="AlphaFoldDB" id="A0A1G8YBZ6"/>
<name>A0A1G8YBZ6_9LACT</name>
<dbReference type="EMBL" id="FNFK01000009">
    <property type="protein sequence ID" value="SDK00429.1"/>
    <property type="molecule type" value="Genomic_DNA"/>
</dbReference>
<organism evidence="1 2">
    <name type="scientific">Alkalibacterium thalassium</name>
    <dbReference type="NCBI Taxonomy" id="426701"/>
    <lineage>
        <taxon>Bacteria</taxon>
        <taxon>Bacillati</taxon>
        <taxon>Bacillota</taxon>
        <taxon>Bacilli</taxon>
        <taxon>Lactobacillales</taxon>
        <taxon>Carnobacteriaceae</taxon>
        <taxon>Alkalibacterium</taxon>
    </lineage>
</organism>
<dbReference type="Proteomes" id="UP000199433">
    <property type="component" value="Unassembled WGS sequence"/>
</dbReference>
<evidence type="ECO:0000313" key="1">
    <source>
        <dbReference type="EMBL" id="SDK00429.1"/>
    </source>
</evidence>
<protein>
    <submittedName>
        <fullName evidence="1">Uncharacterized protein</fullName>
    </submittedName>
</protein>
<dbReference type="STRING" id="426701.SAMN04488098_100940"/>
<gene>
    <name evidence="1" type="ORF">SAMN04488098_100940</name>
</gene>
<keyword evidence="2" id="KW-1185">Reference proteome</keyword>